<evidence type="ECO:0000256" key="1">
    <source>
        <dbReference type="ARBA" id="ARBA00022729"/>
    </source>
</evidence>
<evidence type="ECO:0000256" key="3">
    <source>
        <dbReference type="ARBA" id="ARBA00023316"/>
    </source>
</evidence>
<dbReference type="EMBL" id="JACOFZ010000003">
    <property type="protein sequence ID" value="MBC3881707.1"/>
    <property type="molecule type" value="Genomic_DNA"/>
</dbReference>
<proteinExistence type="inferred from homology"/>
<dbReference type="GO" id="GO:0008932">
    <property type="term" value="F:lytic endotransglycosylase activity"/>
    <property type="evidence" value="ECO:0007669"/>
    <property type="project" value="UniProtKB-UniRule"/>
</dbReference>
<dbReference type="Gene3D" id="2.40.40.10">
    <property type="entry name" value="RlpA-like domain"/>
    <property type="match status" value="1"/>
</dbReference>
<accession>A0A923HSH6</accession>
<dbReference type="SUPFAM" id="SSF50685">
    <property type="entry name" value="Barwin-like endoglucanases"/>
    <property type="match status" value="1"/>
</dbReference>
<dbReference type="EC" id="4.2.2.-" evidence="4"/>
<comment type="caution">
    <text evidence="9">The sequence shown here is derived from an EMBL/GenBank/DDBJ whole genome shotgun (WGS) entry which is preliminary data.</text>
</comment>
<keyword evidence="4" id="KW-0472">Membrane</keyword>
<evidence type="ECO:0000256" key="5">
    <source>
        <dbReference type="RuleBase" id="RU003495"/>
    </source>
</evidence>
<protein>
    <recommendedName>
        <fullName evidence="4">Endolytic peptidoglycan transglycosylase RlpA</fullName>
        <ecNumber evidence="4">4.2.2.-</ecNumber>
    </recommendedName>
</protein>
<dbReference type="GO" id="GO:0042834">
    <property type="term" value="F:peptidoglycan binding"/>
    <property type="evidence" value="ECO:0007669"/>
    <property type="project" value="InterPro"/>
</dbReference>
<keyword evidence="4" id="KW-0449">Lipoprotein</keyword>
<dbReference type="Gene3D" id="3.30.70.1070">
    <property type="entry name" value="Sporulation related repeat"/>
    <property type="match status" value="1"/>
</dbReference>
<keyword evidence="2 4" id="KW-0456">Lyase</keyword>
<comment type="similarity">
    <text evidence="4 5">Belongs to the RlpA family.</text>
</comment>
<dbReference type="SUPFAM" id="SSF110997">
    <property type="entry name" value="Sporulation related repeat"/>
    <property type="match status" value="1"/>
</dbReference>
<evidence type="ECO:0000313" key="10">
    <source>
        <dbReference type="Proteomes" id="UP000627446"/>
    </source>
</evidence>
<feature type="compositionally biased region" description="Low complexity" evidence="6">
    <location>
        <begin position="24"/>
        <end position="35"/>
    </location>
</feature>
<evidence type="ECO:0000259" key="8">
    <source>
        <dbReference type="PROSITE" id="PS51724"/>
    </source>
</evidence>
<dbReference type="RefSeq" id="WP_186916621.1">
    <property type="nucleotide sequence ID" value="NZ_JACOFZ010000003.1"/>
</dbReference>
<keyword evidence="4" id="KW-1003">Cell membrane</keyword>
<sequence>MQFICRLSAVALVLALGACSSAPKVAPKPAGKPIASKPDSSSVAGEKPASPNSSPSRGGYYQDDGPGENIPANLDKTPDPVPTLEPYSRTGNKPYQVFGKTYTPLNDNITPFKQRGIASWYGKKFHGKRTSSGEPYDMFKITAAHPILPIPSYARVTNVANGKQIIVRINDRGPFHSNRVMDLSYTAALKLGYIGKGSSEIEIERLLPEDIARMAENRKNQIAQTEQSAADNSLAADKAVERERQVLIDKAKLDKNLNSKIAEKSVSGNEMQANANSVISQTKPVEAASAFYLQFAAFGIRANAEMSRDQLQQKIRDQIGSLDLVFEIIQQGNLYRLQAGPFANRIDAQTMLEKIGNAVAKPIIVQR</sequence>
<feature type="signal peptide" evidence="7">
    <location>
        <begin position="1"/>
        <end position="22"/>
    </location>
</feature>
<dbReference type="HAMAP" id="MF_02071">
    <property type="entry name" value="RlpA"/>
    <property type="match status" value="1"/>
</dbReference>
<reference evidence="9" key="1">
    <citation type="submission" date="2020-08" db="EMBL/GenBank/DDBJ databases">
        <title>Novel species isolated from subtropical streams in China.</title>
        <authorList>
            <person name="Lu H."/>
        </authorList>
    </citation>
    <scope>NUCLEOTIDE SEQUENCE</scope>
    <source>
        <strain evidence="9">LX22W</strain>
    </source>
</reference>
<keyword evidence="3 4" id="KW-0961">Cell wall biogenesis/degradation</keyword>
<comment type="subcellular location">
    <subcellularLocation>
        <location evidence="4">Cell membrane</location>
        <topology evidence="4">Lipid-anchor</topology>
    </subcellularLocation>
</comment>
<evidence type="ECO:0000313" key="9">
    <source>
        <dbReference type="EMBL" id="MBC3881707.1"/>
    </source>
</evidence>
<dbReference type="NCBIfam" id="TIGR00413">
    <property type="entry name" value="rlpA"/>
    <property type="match status" value="1"/>
</dbReference>
<dbReference type="Proteomes" id="UP000627446">
    <property type="component" value="Unassembled WGS sequence"/>
</dbReference>
<evidence type="ECO:0000256" key="4">
    <source>
        <dbReference type="HAMAP-Rule" id="MF_02071"/>
    </source>
</evidence>
<gene>
    <name evidence="4" type="primary">rlpA</name>
    <name evidence="9" type="ORF">H8K36_10010</name>
</gene>
<keyword evidence="10" id="KW-1185">Reference proteome</keyword>
<dbReference type="CDD" id="cd22268">
    <property type="entry name" value="DPBB_RlpA-like"/>
    <property type="match status" value="1"/>
</dbReference>
<name>A0A923HSH6_9BURK</name>
<feature type="chain" id="PRO_5037575456" description="Endolytic peptidoglycan transglycosylase RlpA" evidence="7">
    <location>
        <begin position="23"/>
        <end position="367"/>
    </location>
</feature>
<dbReference type="Pfam" id="PF03330">
    <property type="entry name" value="DPBB_1"/>
    <property type="match status" value="1"/>
</dbReference>
<dbReference type="AlphaFoldDB" id="A0A923HSH6"/>
<dbReference type="InterPro" id="IPR036680">
    <property type="entry name" value="SPOR-like_sf"/>
</dbReference>
<dbReference type="PANTHER" id="PTHR34183">
    <property type="entry name" value="ENDOLYTIC PEPTIDOGLYCAN TRANSGLYCOSYLASE RLPA"/>
    <property type="match status" value="1"/>
</dbReference>
<evidence type="ECO:0000256" key="7">
    <source>
        <dbReference type="SAM" id="SignalP"/>
    </source>
</evidence>
<organism evidence="9 10">
    <name type="scientific">Undibacterium nitidum</name>
    <dbReference type="NCBI Taxonomy" id="2762298"/>
    <lineage>
        <taxon>Bacteria</taxon>
        <taxon>Pseudomonadati</taxon>
        <taxon>Pseudomonadota</taxon>
        <taxon>Betaproteobacteria</taxon>
        <taxon>Burkholderiales</taxon>
        <taxon>Oxalobacteraceae</taxon>
        <taxon>Undibacterium</taxon>
    </lineage>
</organism>
<dbReference type="InterPro" id="IPR009009">
    <property type="entry name" value="RlpA-like_DPBB"/>
</dbReference>
<dbReference type="GO" id="GO:0000270">
    <property type="term" value="P:peptidoglycan metabolic process"/>
    <property type="evidence" value="ECO:0007669"/>
    <property type="project" value="UniProtKB-UniRule"/>
</dbReference>
<comment type="function">
    <text evidence="4">Lytic transglycosylase with a strong preference for naked glycan strands that lack stem peptides.</text>
</comment>
<feature type="domain" description="SPOR" evidence="8">
    <location>
        <begin position="285"/>
        <end position="367"/>
    </location>
</feature>
<dbReference type="InterPro" id="IPR007730">
    <property type="entry name" value="SPOR-like_dom"/>
</dbReference>
<dbReference type="PROSITE" id="PS51257">
    <property type="entry name" value="PROKAR_LIPOPROTEIN"/>
    <property type="match status" value="1"/>
</dbReference>
<feature type="region of interest" description="Disordered" evidence="6">
    <location>
        <begin position="24"/>
        <end position="92"/>
    </location>
</feature>
<dbReference type="InterPro" id="IPR036908">
    <property type="entry name" value="RlpA-like_sf"/>
</dbReference>
<evidence type="ECO:0000256" key="6">
    <source>
        <dbReference type="SAM" id="MobiDB-lite"/>
    </source>
</evidence>
<evidence type="ECO:0000256" key="2">
    <source>
        <dbReference type="ARBA" id="ARBA00023239"/>
    </source>
</evidence>
<dbReference type="GO" id="GO:0005886">
    <property type="term" value="C:plasma membrane"/>
    <property type="evidence" value="ECO:0007669"/>
    <property type="project" value="UniProtKB-SubCell"/>
</dbReference>
<keyword evidence="1 7" id="KW-0732">Signal</keyword>
<dbReference type="PANTHER" id="PTHR34183:SF1">
    <property type="entry name" value="ENDOLYTIC PEPTIDOGLYCAN TRANSGLYCOSYLASE RLPA"/>
    <property type="match status" value="1"/>
</dbReference>
<dbReference type="PROSITE" id="PS51724">
    <property type="entry name" value="SPOR"/>
    <property type="match status" value="1"/>
</dbReference>
<dbReference type="Pfam" id="PF05036">
    <property type="entry name" value="SPOR"/>
    <property type="match status" value="1"/>
</dbReference>
<dbReference type="GO" id="GO:0071555">
    <property type="term" value="P:cell wall organization"/>
    <property type="evidence" value="ECO:0007669"/>
    <property type="project" value="UniProtKB-KW"/>
</dbReference>
<dbReference type="FunFam" id="2.40.40.10:FF:000003">
    <property type="entry name" value="Endolytic peptidoglycan transglycosylase RlpA"/>
    <property type="match status" value="1"/>
</dbReference>
<dbReference type="InterPro" id="IPR012997">
    <property type="entry name" value="RplA"/>
</dbReference>
<keyword evidence="4" id="KW-0564">Palmitate</keyword>
<dbReference type="InterPro" id="IPR034718">
    <property type="entry name" value="RlpA"/>
</dbReference>